<dbReference type="PROSITE" id="PS50110">
    <property type="entry name" value="RESPONSE_REGULATORY"/>
    <property type="match status" value="1"/>
</dbReference>
<dbReference type="InterPro" id="IPR005467">
    <property type="entry name" value="His_kinase_dom"/>
</dbReference>
<dbReference type="GO" id="GO:0000155">
    <property type="term" value="F:phosphorelay sensor kinase activity"/>
    <property type="evidence" value="ECO:0007669"/>
    <property type="project" value="InterPro"/>
</dbReference>
<dbReference type="PANTHER" id="PTHR43719:SF30">
    <property type="entry name" value="TWO-COMPONENT SYSTEM RESPONSE REGULATOR"/>
    <property type="match status" value="1"/>
</dbReference>
<dbReference type="Gene3D" id="3.30.565.10">
    <property type="entry name" value="Histidine kinase-like ATPase, C-terminal domain"/>
    <property type="match status" value="1"/>
</dbReference>
<dbReference type="PROSITE" id="PS50113">
    <property type="entry name" value="PAC"/>
    <property type="match status" value="1"/>
</dbReference>
<dbReference type="InterPro" id="IPR035965">
    <property type="entry name" value="PAS-like_dom_sf"/>
</dbReference>
<dbReference type="SUPFAM" id="SSF55781">
    <property type="entry name" value="GAF domain-like"/>
    <property type="match status" value="1"/>
</dbReference>
<dbReference type="Gene3D" id="1.10.287.130">
    <property type="match status" value="1"/>
</dbReference>
<reference evidence="9" key="1">
    <citation type="journal article" date="2021" name="IMA Fungus">
        <title>Genomic characterization of three marine fungi, including Emericellopsis atlantica sp. nov. with signatures of a generalist lifestyle and marine biomass degradation.</title>
        <authorList>
            <person name="Hagestad O.C."/>
            <person name="Hou L."/>
            <person name="Andersen J.H."/>
            <person name="Hansen E.H."/>
            <person name="Altermark B."/>
            <person name="Li C."/>
            <person name="Kuhnert E."/>
            <person name="Cox R.J."/>
            <person name="Crous P.W."/>
            <person name="Spatafora J.W."/>
            <person name="Lail K."/>
            <person name="Amirebrahimi M."/>
            <person name="Lipzen A."/>
            <person name="Pangilinan J."/>
            <person name="Andreopoulos W."/>
            <person name="Hayes R.D."/>
            <person name="Ng V."/>
            <person name="Grigoriev I.V."/>
            <person name="Jackson S.A."/>
            <person name="Sutton T.D.S."/>
            <person name="Dobson A.D.W."/>
            <person name="Rama T."/>
        </authorList>
    </citation>
    <scope>NUCLEOTIDE SEQUENCE</scope>
    <source>
        <strain evidence="9">TRa018bII</strain>
    </source>
</reference>
<dbReference type="InterPro" id="IPR003661">
    <property type="entry name" value="HisK_dim/P_dom"/>
</dbReference>
<sequence>MMSAMKEGLPSSPDLESSSDDIKESRETTLAVLTRQNSIVDLDLGFTDFLSADGRPTFVVRLRTINEETISIVFANDALRSCSHVFESVRKSSGPRSVLQNVSQDTFFFRTWLEDIANRTIHKSVPIVFCGFSWSAFITDHAWLVVGGSRCPPTELNRLVDIPGTLSRSPTPSVVTLSATSELGDEPQTSAPIRRDTNSFESPTSTTEVNASFVTPGTPDWTVKYPVGDLSPHIIFTRSIDWSATPLGDMSTWTREFRQIVNLLMGNPHPAALFWGDELTVMYNKAYADSIAGDKHPRLMGVGFTTAGAFQELWDFVGPIFDECVQTGNSVAVSEQNLPILRSGFLEEEFYTWSLTPLYGGTSKVIGLYNAPFDVSKSARARRATETLLKLGQATTLAKKVSEIWKQILIALEDNGYDFPFALVYSVSDEVDSMDDGSSASSVSADMKSCILEGALGVPEGHVAAPSKIDLKRSAGGFIPSFRDAMRSREPKLLNIKDGSLAESLIEGIEWRGYGERCREAIVCPIRPTNGENVMGFLVIGVNPRRRFDEDYHAFIRLLDRQLATSLASVTLFEAEIQRGLNAAEAAAQERSRLSRELELQRTRMQRMAEMSAVGMFSIDPQGSILEANDTWYELTGHPRQQWDPMSWLNVLHEDSVPHMAAGWNRLTVDRMAWNAELRLKKPWFDPVTGEELDNWILVGAQPEFSSEGEMISLMGSITDITPQKRSARDADMRAKLSEKLLAREQEAKDLQLKQLDEAEENRRRQNNFIDITSHEMRNPLSAILQCADSISSSIKDALQDNDKIDPAIESVLEGSVEAAETIQLCAQHQKSIVDDILTISKLDSHLLLITPMEVQPVEMVTQVLKMFTAEAQMCNIDMRFIVERSWVELDANTVLLDSSRLRQILVNLMSNAIKFTKAETRDRTIVTSLSAHLRAPSAPEDFKYFPTNKGHSDVTSGQEWGNGRILYLRFEVKDSGCGLTEEEKKNLFTRYSQASPKTHVKYGGSGLGLFISRQLAELQGGEIGVAAKYGVGSTFAFYVKARKAEGISREALKDKVNAGPQLLALPKPANSRVASAPASLATISSLSGNNHSTWHVLIVEDNLVNQRVLAKGIKKLGCTVHVANHGGEALEMIQTTKYYKGCENNGKELTVILMDLEMPVMDGMTCVRKIRELEKDGLLNNHLPIIAVTANARNELVIAAKASGMDDVMPKPFQIRDLVTKIEVILSSV</sequence>
<evidence type="ECO:0000259" key="8">
    <source>
        <dbReference type="PROSITE" id="PS50113"/>
    </source>
</evidence>
<feature type="domain" description="Histidine kinase" evidence="5">
    <location>
        <begin position="772"/>
        <end position="1044"/>
    </location>
</feature>
<keyword evidence="1 2" id="KW-0597">Phosphoprotein</keyword>
<dbReference type="InterPro" id="IPR000700">
    <property type="entry name" value="PAS-assoc_C"/>
</dbReference>
<dbReference type="Proteomes" id="UP000824998">
    <property type="component" value="Unassembled WGS sequence"/>
</dbReference>
<evidence type="ECO:0000259" key="6">
    <source>
        <dbReference type="PROSITE" id="PS50110"/>
    </source>
</evidence>
<dbReference type="Pfam" id="PF26131">
    <property type="entry name" value="PAS-like"/>
    <property type="match status" value="1"/>
</dbReference>
<feature type="domain" description="Response regulatory" evidence="6">
    <location>
        <begin position="1096"/>
        <end position="1227"/>
    </location>
</feature>
<dbReference type="SMART" id="SM00388">
    <property type="entry name" value="HisKA"/>
    <property type="match status" value="1"/>
</dbReference>
<dbReference type="OrthoDB" id="60033at2759"/>
<dbReference type="PROSITE" id="PS50112">
    <property type="entry name" value="PAS"/>
    <property type="match status" value="1"/>
</dbReference>
<keyword evidence="3" id="KW-0175">Coiled coil</keyword>
<comment type="caution">
    <text evidence="9">The sequence shown here is derived from an EMBL/GenBank/DDBJ whole genome shotgun (WGS) entry which is preliminary data.</text>
</comment>
<dbReference type="PANTHER" id="PTHR43719">
    <property type="entry name" value="TWO-COMPONENT HISTIDINE KINASE"/>
    <property type="match status" value="1"/>
</dbReference>
<evidence type="ECO:0000313" key="9">
    <source>
        <dbReference type="EMBL" id="KAG9237820.1"/>
    </source>
</evidence>
<dbReference type="Pfam" id="PF00989">
    <property type="entry name" value="PAS"/>
    <property type="match status" value="1"/>
</dbReference>
<dbReference type="NCBIfam" id="TIGR00229">
    <property type="entry name" value="sensory_box"/>
    <property type="match status" value="1"/>
</dbReference>
<evidence type="ECO:0000259" key="5">
    <source>
        <dbReference type="PROSITE" id="PS50109"/>
    </source>
</evidence>
<evidence type="ECO:0000256" key="2">
    <source>
        <dbReference type="PROSITE-ProRule" id="PRU00169"/>
    </source>
</evidence>
<evidence type="ECO:0000259" key="7">
    <source>
        <dbReference type="PROSITE" id="PS50112"/>
    </source>
</evidence>
<dbReference type="SUPFAM" id="SSF55785">
    <property type="entry name" value="PYP-like sensor domain (PAS domain)"/>
    <property type="match status" value="1"/>
</dbReference>
<dbReference type="InterPro" id="IPR001789">
    <property type="entry name" value="Sig_transdc_resp-reg_receiver"/>
</dbReference>
<dbReference type="SUPFAM" id="SSF52172">
    <property type="entry name" value="CheY-like"/>
    <property type="match status" value="1"/>
</dbReference>
<dbReference type="InterPro" id="IPR003594">
    <property type="entry name" value="HATPase_dom"/>
</dbReference>
<dbReference type="SUPFAM" id="SSF47384">
    <property type="entry name" value="Homodimeric domain of signal transducing histidine kinase"/>
    <property type="match status" value="1"/>
</dbReference>
<feature type="modified residue" description="4-aspartylphosphate" evidence="2">
    <location>
        <position position="1156"/>
    </location>
</feature>
<evidence type="ECO:0000256" key="3">
    <source>
        <dbReference type="SAM" id="Coils"/>
    </source>
</evidence>
<dbReference type="PROSITE" id="PS50109">
    <property type="entry name" value="HIS_KIN"/>
    <property type="match status" value="1"/>
</dbReference>
<protein>
    <submittedName>
        <fullName evidence="9">Aerobic respiration control sensor protein arcB</fullName>
    </submittedName>
</protein>
<dbReference type="GO" id="GO:0006355">
    <property type="term" value="P:regulation of DNA-templated transcription"/>
    <property type="evidence" value="ECO:0007669"/>
    <property type="project" value="InterPro"/>
</dbReference>
<dbReference type="CDD" id="cd17546">
    <property type="entry name" value="REC_hyHK_CKI1_RcsC-like"/>
    <property type="match status" value="1"/>
</dbReference>
<dbReference type="Gene3D" id="3.40.50.2300">
    <property type="match status" value="1"/>
</dbReference>
<dbReference type="CDD" id="cd00082">
    <property type="entry name" value="HisKA"/>
    <property type="match status" value="1"/>
</dbReference>
<dbReference type="InterPro" id="IPR058846">
    <property type="entry name" value="PAS-like"/>
</dbReference>
<keyword evidence="10" id="KW-1185">Reference proteome</keyword>
<evidence type="ECO:0000256" key="4">
    <source>
        <dbReference type="SAM" id="MobiDB-lite"/>
    </source>
</evidence>
<dbReference type="SMART" id="SM00091">
    <property type="entry name" value="PAS"/>
    <property type="match status" value="1"/>
</dbReference>
<feature type="domain" description="PAC" evidence="8">
    <location>
        <begin position="674"/>
        <end position="733"/>
    </location>
</feature>
<proteinExistence type="predicted"/>
<feature type="region of interest" description="Disordered" evidence="4">
    <location>
        <begin position="1"/>
        <end position="21"/>
    </location>
</feature>
<dbReference type="Pfam" id="PF02518">
    <property type="entry name" value="HATPase_c"/>
    <property type="match status" value="1"/>
</dbReference>
<dbReference type="InterPro" id="IPR000014">
    <property type="entry name" value="PAS"/>
</dbReference>
<feature type="coiled-coil region" evidence="3">
    <location>
        <begin position="734"/>
        <end position="762"/>
    </location>
</feature>
<dbReference type="SMART" id="SM00387">
    <property type="entry name" value="HATPase_c"/>
    <property type="match status" value="1"/>
</dbReference>
<dbReference type="InterPro" id="IPR036890">
    <property type="entry name" value="HATPase_C_sf"/>
</dbReference>
<organism evidence="9 10">
    <name type="scientific">Amylocarpus encephaloides</name>
    <dbReference type="NCBI Taxonomy" id="45428"/>
    <lineage>
        <taxon>Eukaryota</taxon>
        <taxon>Fungi</taxon>
        <taxon>Dikarya</taxon>
        <taxon>Ascomycota</taxon>
        <taxon>Pezizomycotina</taxon>
        <taxon>Leotiomycetes</taxon>
        <taxon>Helotiales</taxon>
        <taxon>Helotiales incertae sedis</taxon>
        <taxon>Amylocarpus</taxon>
    </lineage>
</organism>
<dbReference type="InterPro" id="IPR036097">
    <property type="entry name" value="HisK_dim/P_sf"/>
</dbReference>
<gene>
    <name evidence="9" type="ORF">BJ875DRAFT_452869</name>
</gene>
<evidence type="ECO:0000313" key="10">
    <source>
        <dbReference type="Proteomes" id="UP000824998"/>
    </source>
</evidence>
<feature type="region of interest" description="Disordered" evidence="4">
    <location>
        <begin position="181"/>
        <end position="206"/>
    </location>
</feature>
<feature type="compositionally biased region" description="Polar residues" evidence="4">
    <location>
        <begin position="181"/>
        <end position="191"/>
    </location>
</feature>
<dbReference type="InterPro" id="IPR004358">
    <property type="entry name" value="Sig_transdc_His_kin-like_C"/>
</dbReference>
<dbReference type="SUPFAM" id="SSF55874">
    <property type="entry name" value="ATPase domain of HSP90 chaperone/DNA topoisomerase II/histidine kinase"/>
    <property type="match status" value="1"/>
</dbReference>
<dbReference type="SMART" id="SM00448">
    <property type="entry name" value="REC"/>
    <property type="match status" value="1"/>
</dbReference>
<dbReference type="PRINTS" id="PR00344">
    <property type="entry name" value="BCTRLSENSOR"/>
</dbReference>
<evidence type="ECO:0000256" key="1">
    <source>
        <dbReference type="ARBA" id="ARBA00022553"/>
    </source>
</evidence>
<dbReference type="Pfam" id="PF00512">
    <property type="entry name" value="HisKA"/>
    <property type="match status" value="1"/>
</dbReference>
<dbReference type="InterPro" id="IPR050956">
    <property type="entry name" value="2C_system_His_kinase"/>
</dbReference>
<dbReference type="InterPro" id="IPR011006">
    <property type="entry name" value="CheY-like_superfamily"/>
</dbReference>
<dbReference type="EMBL" id="MU251380">
    <property type="protein sequence ID" value="KAG9237820.1"/>
    <property type="molecule type" value="Genomic_DNA"/>
</dbReference>
<feature type="domain" description="PAS" evidence="7">
    <location>
        <begin position="601"/>
        <end position="642"/>
    </location>
</feature>
<accession>A0A9P7YQD9</accession>
<dbReference type="InterPro" id="IPR013767">
    <property type="entry name" value="PAS_fold"/>
</dbReference>
<name>A0A9P7YQD9_9HELO</name>
<dbReference type="CDD" id="cd00130">
    <property type="entry name" value="PAS"/>
    <property type="match status" value="1"/>
</dbReference>
<dbReference type="AlphaFoldDB" id="A0A9P7YQD9"/>
<dbReference type="Gene3D" id="3.30.450.20">
    <property type="entry name" value="PAS domain"/>
    <property type="match status" value="2"/>
</dbReference>
<dbReference type="Pfam" id="PF00072">
    <property type="entry name" value="Response_reg"/>
    <property type="match status" value="1"/>
</dbReference>